<dbReference type="Proteomes" id="UP000012672">
    <property type="component" value="Chromosome"/>
</dbReference>
<dbReference type="InParanoid" id="M9SCK8"/>
<dbReference type="EMBL" id="CP004049">
    <property type="protein sequence ID" value="AGI86021.1"/>
    <property type="molecule type" value="Genomic_DNA"/>
</dbReference>
<dbReference type="HOGENOM" id="CLU_3178390_0_0_2"/>
<dbReference type="KEGG" id="max:MMALV_12900"/>
<evidence type="ECO:0000313" key="1">
    <source>
        <dbReference type="EMBL" id="AGI86021.1"/>
    </source>
</evidence>
<organism evidence="1 2">
    <name type="scientific">Methanomethylophilus alvi (strain Mx1201)</name>
    <dbReference type="NCBI Taxonomy" id="1236689"/>
    <lineage>
        <taxon>Archaea</taxon>
        <taxon>Methanobacteriati</taxon>
        <taxon>Thermoplasmatota</taxon>
        <taxon>Thermoplasmata</taxon>
        <taxon>Methanomassiliicoccales</taxon>
        <taxon>Methanomethylophilaceae</taxon>
        <taxon>Methanomethylophilus</taxon>
    </lineage>
</organism>
<keyword evidence="2" id="KW-1185">Reference proteome</keyword>
<proteinExistence type="predicted"/>
<dbReference type="GeneID" id="55637729"/>
<reference evidence="1 2" key="1">
    <citation type="journal article" date="2012" name="J. Bacteriol.">
        <title>Genome sequence of 'Candidatus Methanomethylophilus alvus' Mx1201, a methanogenic archaeon from the human gut belonging to a seventh order of methanogens.</title>
        <authorList>
            <person name="Borrel G."/>
            <person name="Harris H.M."/>
            <person name="Tottey W."/>
            <person name="Mihajlovski A."/>
            <person name="Parisot N."/>
            <person name="Peyretaillade E."/>
            <person name="Peyret P."/>
            <person name="Gribaldo S."/>
            <person name="O'Toole P.W."/>
            <person name="Brugere J.F."/>
        </authorList>
    </citation>
    <scope>NUCLEOTIDE SEQUENCE [LARGE SCALE GENOMIC DNA]</scope>
    <source>
        <strain evidence="1 2">Mx1201</strain>
    </source>
</reference>
<evidence type="ECO:0000313" key="2">
    <source>
        <dbReference type="Proteomes" id="UP000012672"/>
    </source>
</evidence>
<protein>
    <submittedName>
        <fullName evidence="1">Uncharacterized protein</fullName>
    </submittedName>
</protein>
<sequence length="46" mass="5220">MKAQIKKASAVAERLGYAERVRYSPRIDTEGLFPEPKIEVLVDRTS</sequence>
<name>M9SCK8_METAX</name>
<dbReference type="RefSeq" id="WP_015505168.1">
    <property type="nucleotide sequence ID" value="NC_020913.1"/>
</dbReference>
<dbReference type="AlphaFoldDB" id="M9SCK8"/>
<gene>
    <name evidence="1" type="ORF">MMALV_12900</name>
</gene>
<accession>M9SCK8</accession>